<name>A0ABQ4E7V3_9ACTN</name>
<protein>
    <recommendedName>
        <fullName evidence="4">PBP domain-containing protein</fullName>
    </recommendedName>
</protein>
<feature type="signal peptide" evidence="1">
    <location>
        <begin position="1"/>
        <end position="29"/>
    </location>
</feature>
<reference evidence="2 3" key="1">
    <citation type="submission" date="2021-01" db="EMBL/GenBank/DDBJ databases">
        <title>Whole genome shotgun sequence of Plantactinospora endophytica NBRC 110450.</title>
        <authorList>
            <person name="Komaki H."/>
            <person name="Tamura T."/>
        </authorList>
    </citation>
    <scope>NUCLEOTIDE SEQUENCE [LARGE SCALE GENOMIC DNA]</scope>
    <source>
        <strain evidence="2 3">NBRC 110450</strain>
    </source>
</reference>
<evidence type="ECO:0000313" key="2">
    <source>
        <dbReference type="EMBL" id="GIG90376.1"/>
    </source>
</evidence>
<keyword evidence="1" id="KW-0732">Signal</keyword>
<feature type="chain" id="PRO_5047285626" description="PBP domain-containing protein" evidence="1">
    <location>
        <begin position="30"/>
        <end position="370"/>
    </location>
</feature>
<evidence type="ECO:0000256" key="1">
    <source>
        <dbReference type="SAM" id="SignalP"/>
    </source>
</evidence>
<organism evidence="2 3">
    <name type="scientific">Plantactinospora endophytica</name>
    <dbReference type="NCBI Taxonomy" id="673535"/>
    <lineage>
        <taxon>Bacteria</taxon>
        <taxon>Bacillati</taxon>
        <taxon>Actinomycetota</taxon>
        <taxon>Actinomycetes</taxon>
        <taxon>Micromonosporales</taxon>
        <taxon>Micromonosporaceae</taxon>
        <taxon>Plantactinospora</taxon>
    </lineage>
</organism>
<gene>
    <name evidence="2" type="ORF">Pen02_53120</name>
</gene>
<keyword evidence="3" id="KW-1185">Reference proteome</keyword>
<comment type="caution">
    <text evidence="2">The sequence shown here is derived from an EMBL/GenBank/DDBJ whole genome shotgun (WGS) entry which is preliminary data.</text>
</comment>
<evidence type="ECO:0000313" key="3">
    <source>
        <dbReference type="Proteomes" id="UP000646749"/>
    </source>
</evidence>
<dbReference type="RefSeq" id="WP_203868805.1">
    <property type="nucleotide sequence ID" value="NZ_BONW01000028.1"/>
</dbReference>
<sequence>MQVKSLGKAVGTALAAVLAVTAVATPASADPFTGFPPYPTDPAAYRILAGTGSDTTQDVLNGLGAAIGGGTVLASWDARGTSPIKTKATNCVFQRPNGSTEGNRSLWASKVQAPAASTIEECVDFARSSSGTTLVAGGNGTWIPFALDAVTYAINENSDLPTNMSLSLLQNIYKCVTRTVGSFPVQPLLIQPGSGTRQFWNQQMGITDAEIAAGDYPCLVPASATVPDGTGVAPVQEHDGRELTGHNSYVMPFSIAQHIAQGNSMAGVEDRRGPALLGSINTVSPYAAGSNPPNEVLNPAFPLNRRVYNIVASSELTEEWIDRVFTAGGSFGSLLCAQSGVITSYGFATIGDCGSTALTGNLNTTGWPPA</sequence>
<dbReference type="Proteomes" id="UP000646749">
    <property type="component" value="Unassembled WGS sequence"/>
</dbReference>
<dbReference type="EMBL" id="BONW01000028">
    <property type="protein sequence ID" value="GIG90376.1"/>
    <property type="molecule type" value="Genomic_DNA"/>
</dbReference>
<evidence type="ECO:0008006" key="4">
    <source>
        <dbReference type="Google" id="ProtNLM"/>
    </source>
</evidence>
<accession>A0ABQ4E7V3</accession>
<proteinExistence type="predicted"/>
<dbReference type="SUPFAM" id="SSF53850">
    <property type="entry name" value="Periplasmic binding protein-like II"/>
    <property type="match status" value="1"/>
</dbReference>